<proteinExistence type="predicted"/>
<feature type="compositionally biased region" description="Basic and acidic residues" evidence="1">
    <location>
        <begin position="10"/>
        <end position="28"/>
    </location>
</feature>
<organism evidence="2 3">
    <name type="scientific">Phyllosticta capitalensis</name>
    <dbReference type="NCBI Taxonomy" id="121624"/>
    <lineage>
        <taxon>Eukaryota</taxon>
        <taxon>Fungi</taxon>
        <taxon>Dikarya</taxon>
        <taxon>Ascomycota</taxon>
        <taxon>Pezizomycotina</taxon>
        <taxon>Dothideomycetes</taxon>
        <taxon>Dothideomycetes incertae sedis</taxon>
        <taxon>Botryosphaeriales</taxon>
        <taxon>Phyllostictaceae</taxon>
        <taxon>Phyllosticta</taxon>
    </lineage>
</organism>
<protein>
    <submittedName>
        <fullName evidence="2">Uncharacterized protein</fullName>
    </submittedName>
</protein>
<gene>
    <name evidence="2" type="ORF">HDK90DRAFT_536810</name>
</gene>
<name>A0ABR1YC54_9PEZI</name>
<comment type="caution">
    <text evidence="2">The sequence shown here is derived from an EMBL/GenBank/DDBJ whole genome shotgun (WGS) entry which is preliminary data.</text>
</comment>
<feature type="region of interest" description="Disordered" evidence="1">
    <location>
        <begin position="1"/>
        <end position="33"/>
    </location>
</feature>
<dbReference type="Proteomes" id="UP001492380">
    <property type="component" value="Unassembled WGS sequence"/>
</dbReference>
<sequence>MNNNCGQLNEAKKQKEVNTPEDKEELTHPGKANQEFFREFKEQKMFWNPFDAFAAEVTKAKNLASLMMKKSNEVAQQKNEPFKEAMGIQHTNANKITTARKVHKQQREKWKNAAVHQQEINDMAVKDSLEDELRKLNESSQQRLRAESCEAKCVCQGSTRQRVSPPSLNKVQGNALVNAQDELKKAMDASTALYTTQCSATDKFEKAVKPYLDCLLEFQKQIKEQAQLEKGQSVKVMEIDTENITKMKEHRKSIENLLQPAKQAFERSATSDGFTLSFIVKHADVYKAIALIDDGMARMEKIEARINAKVKEKEKQKKTVAPGLPTQ</sequence>
<keyword evidence="3" id="KW-1185">Reference proteome</keyword>
<evidence type="ECO:0000313" key="3">
    <source>
        <dbReference type="Proteomes" id="UP001492380"/>
    </source>
</evidence>
<dbReference type="EMBL" id="JBBWRZ010000011">
    <property type="protein sequence ID" value="KAK8225773.1"/>
    <property type="molecule type" value="Genomic_DNA"/>
</dbReference>
<evidence type="ECO:0000313" key="2">
    <source>
        <dbReference type="EMBL" id="KAK8225773.1"/>
    </source>
</evidence>
<reference evidence="2 3" key="1">
    <citation type="submission" date="2024-04" db="EMBL/GenBank/DDBJ databases">
        <title>Phyllosticta paracitricarpa is synonymous to the EU quarantine fungus P. citricarpa based on phylogenomic analyses.</title>
        <authorList>
            <consortium name="Lawrence Berkeley National Laboratory"/>
            <person name="Van Ingen-Buijs V.A."/>
            <person name="Van Westerhoven A.C."/>
            <person name="Haridas S."/>
            <person name="Skiadas P."/>
            <person name="Martin F."/>
            <person name="Groenewald J.Z."/>
            <person name="Crous P.W."/>
            <person name="Seidl M.F."/>
        </authorList>
    </citation>
    <scope>NUCLEOTIDE SEQUENCE [LARGE SCALE GENOMIC DNA]</scope>
    <source>
        <strain evidence="2 3">CBS 123374</strain>
    </source>
</reference>
<accession>A0ABR1YC54</accession>
<evidence type="ECO:0000256" key="1">
    <source>
        <dbReference type="SAM" id="MobiDB-lite"/>
    </source>
</evidence>